<accession>A0ABQ4MC90</accession>
<sequence length="175" mass="20700">MILETKRLILRDFYKEDWIKVHHYCSDEEVTKYTYWGPNSEDQTREFINKNIGSQRIVPRTNYELAVIDKSNNELIGNCCINVDGSNAEIGYCISKNYWGCGYATEVSKALLSYGFKELGIQRIYATCRPENLRSARVMEKIGMKKEGHIRDHFYTRNRWYDSYLYSIIKLDFED</sequence>
<dbReference type="SUPFAM" id="SSF55729">
    <property type="entry name" value="Acyl-CoA N-acyltransferases (Nat)"/>
    <property type="match status" value="1"/>
</dbReference>
<proteinExistence type="predicted"/>
<organism evidence="2 3">
    <name type="scientific">Paenibacillus vini</name>
    <dbReference type="NCBI Taxonomy" id="1476024"/>
    <lineage>
        <taxon>Bacteria</taxon>
        <taxon>Bacillati</taxon>
        <taxon>Bacillota</taxon>
        <taxon>Bacilli</taxon>
        <taxon>Bacillales</taxon>
        <taxon>Paenibacillaceae</taxon>
        <taxon>Paenibacillus</taxon>
    </lineage>
</organism>
<evidence type="ECO:0000259" key="1">
    <source>
        <dbReference type="PROSITE" id="PS51186"/>
    </source>
</evidence>
<dbReference type="InterPro" id="IPR000182">
    <property type="entry name" value="GNAT_dom"/>
</dbReference>
<dbReference type="RefSeq" id="WP_244861521.1">
    <property type="nucleotide sequence ID" value="NZ_BOSL01000007.1"/>
</dbReference>
<dbReference type="InterPro" id="IPR016181">
    <property type="entry name" value="Acyl_CoA_acyltransferase"/>
</dbReference>
<dbReference type="EMBL" id="BOSL01000007">
    <property type="protein sequence ID" value="GIP53609.1"/>
    <property type="molecule type" value="Genomic_DNA"/>
</dbReference>
<gene>
    <name evidence="2" type="ORF">J42TS3_26440</name>
</gene>
<dbReference type="PROSITE" id="PS51186">
    <property type="entry name" value="GNAT"/>
    <property type="match status" value="1"/>
</dbReference>
<evidence type="ECO:0000313" key="2">
    <source>
        <dbReference type="EMBL" id="GIP53609.1"/>
    </source>
</evidence>
<dbReference type="Gene3D" id="3.40.630.30">
    <property type="match status" value="1"/>
</dbReference>
<dbReference type="InterPro" id="IPR051531">
    <property type="entry name" value="N-acetyltransferase"/>
</dbReference>
<evidence type="ECO:0000313" key="3">
    <source>
        <dbReference type="Proteomes" id="UP000679992"/>
    </source>
</evidence>
<dbReference type="PANTHER" id="PTHR43792">
    <property type="entry name" value="GNAT FAMILY, PUTATIVE (AFU_ORTHOLOGUE AFUA_3G00765)-RELATED-RELATED"/>
    <property type="match status" value="1"/>
</dbReference>
<protein>
    <submittedName>
        <fullName evidence="2">Ribosomal-protein-serine acetyltransferase</fullName>
    </submittedName>
</protein>
<name>A0ABQ4MC90_9BACL</name>
<keyword evidence="3" id="KW-1185">Reference proteome</keyword>
<reference evidence="2 3" key="1">
    <citation type="submission" date="2021-03" db="EMBL/GenBank/DDBJ databases">
        <title>Antimicrobial resistance genes in bacteria isolated from Japanese honey, and their potential for conferring macrolide and lincosamide resistance in the American foulbrood pathogen Paenibacillus larvae.</title>
        <authorList>
            <person name="Okamoto M."/>
            <person name="Kumagai M."/>
            <person name="Kanamori H."/>
            <person name="Takamatsu D."/>
        </authorList>
    </citation>
    <scope>NUCLEOTIDE SEQUENCE [LARGE SCALE GENOMIC DNA]</scope>
    <source>
        <strain evidence="2 3">J42TS3</strain>
    </source>
</reference>
<comment type="caution">
    <text evidence="2">The sequence shown here is derived from an EMBL/GenBank/DDBJ whole genome shotgun (WGS) entry which is preliminary data.</text>
</comment>
<dbReference type="Proteomes" id="UP000679992">
    <property type="component" value="Unassembled WGS sequence"/>
</dbReference>
<dbReference type="Pfam" id="PF13302">
    <property type="entry name" value="Acetyltransf_3"/>
    <property type="match status" value="1"/>
</dbReference>
<feature type="domain" description="N-acetyltransferase" evidence="1">
    <location>
        <begin position="8"/>
        <end position="166"/>
    </location>
</feature>